<organism evidence="2 3">
    <name type="scientific">Toxocara canis</name>
    <name type="common">Canine roundworm</name>
    <dbReference type="NCBI Taxonomy" id="6265"/>
    <lineage>
        <taxon>Eukaryota</taxon>
        <taxon>Metazoa</taxon>
        <taxon>Ecdysozoa</taxon>
        <taxon>Nematoda</taxon>
        <taxon>Chromadorea</taxon>
        <taxon>Rhabditida</taxon>
        <taxon>Spirurina</taxon>
        <taxon>Ascaridomorpha</taxon>
        <taxon>Ascaridoidea</taxon>
        <taxon>Toxocaridae</taxon>
        <taxon>Toxocara</taxon>
    </lineage>
</organism>
<evidence type="ECO:0000313" key="3">
    <source>
        <dbReference type="WBParaSite" id="TCNE_0001958101-mRNA-1"/>
    </source>
</evidence>
<proteinExistence type="predicted"/>
<dbReference type="EMBL" id="UYWY01027131">
    <property type="protein sequence ID" value="VDM50898.1"/>
    <property type="molecule type" value="Genomic_DNA"/>
</dbReference>
<protein>
    <submittedName>
        <fullName evidence="1 3">Uncharacterized protein</fullName>
    </submittedName>
</protein>
<dbReference type="Proteomes" id="UP000050794">
    <property type="component" value="Unassembled WGS sequence"/>
</dbReference>
<evidence type="ECO:0000313" key="1">
    <source>
        <dbReference type="EMBL" id="VDM50898.1"/>
    </source>
</evidence>
<gene>
    <name evidence="1" type="ORF">TCNE_LOCUS19577</name>
</gene>
<evidence type="ECO:0000313" key="2">
    <source>
        <dbReference type="Proteomes" id="UP000050794"/>
    </source>
</evidence>
<sequence>MGPDTKFVSSSSGILWVVGMEKLGTCELPWSSMCDSFQDKSKMGQLPRKMDLALKYGIRACDLQVPESCANVGR</sequence>
<reference evidence="3" key="1">
    <citation type="submission" date="2016-06" db="UniProtKB">
        <authorList>
            <consortium name="WormBaseParasite"/>
        </authorList>
    </citation>
    <scope>IDENTIFICATION</scope>
</reference>
<name>A0A183VFQ7_TOXCA</name>
<accession>A0A183VFQ7</accession>
<keyword evidence="2" id="KW-1185">Reference proteome</keyword>
<reference evidence="1 2" key="2">
    <citation type="submission" date="2018-11" db="EMBL/GenBank/DDBJ databases">
        <authorList>
            <consortium name="Pathogen Informatics"/>
        </authorList>
    </citation>
    <scope>NUCLEOTIDE SEQUENCE [LARGE SCALE GENOMIC DNA]</scope>
</reference>
<dbReference type="WBParaSite" id="TCNE_0001958101-mRNA-1">
    <property type="protein sequence ID" value="TCNE_0001958101-mRNA-1"/>
    <property type="gene ID" value="TCNE_0001958101"/>
</dbReference>
<dbReference type="AlphaFoldDB" id="A0A183VFQ7"/>